<organism evidence="7 8">
    <name type="scientific">Corallococcus terminator</name>
    <dbReference type="NCBI Taxonomy" id="2316733"/>
    <lineage>
        <taxon>Bacteria</taxon>
        <taxon>Pseudomonadati</taxon>
        <taxon>Myxococcota</taxon>
        <taxon>Myxococcia</taxon>
        <taxon>Myxococcales</taxon>
        <taxon>Cystobacterineae</taxon>
        <taxon>Myxococcaceae</taxon>
        <taxon>Corallococcus</taxon>
    </lineage>
</organism>
<feature type="domain" description="GST C-terminal" evidence="6">
    <location>
        <begin position="85"/>
        <end position="206"/>
    </location>
</feature>
<dbReference type="CDD" id="cd03189">
    <property type="entry name" value="GST_C_GTT1_like"/>
    <property type="match status" value="1"/>
</dbReference>
<keyword evidence="2 7" id="KW-0808">Transferase</keyword>
<dbReference type="InterPro" id="IPR010987">
    <property type="entry name" value="Glutathione-S-Trfase_C-like"/>
</dbReference>
<dbReference type="GO" id="GO:0004364">
    <property type="term" value="F:glutathione transferase activity"/>
    <property type="evidence" value="ECO:0007669"/>
    <property type="project" value="UniProtKB-EC"/>
</dbReference>
<dbReference type="GO" id="GO:0004601">
    <property type="term" value="F:peroxidase activity"/>
    <property type="evidence" value="ECO:0007669"/>
    <property type="project" value="UniProtKB-ARBA"/>
</dbReference>
<dbReference type="AlphaFoldDB" id="A0A3A8IUW6"/>
<evidence type="ECO:0000256" key="2">
    <source>
        <dbReference type="ARBA" id="ARBA00022679"/>
    </source>
</evidence>
<dbReference type="Proteomes" id="UP000268094">
    <property type="component" value="Unassembled WGS sequence"/>
</dbReference>
<dbReference type="PANTHER" id="PTHR44051">
    <property type="entry name" value="GLUTATHIONE S-TRANSFERASE-RELATED"/>
    <property type="match status" value="1"/>
</dbReference>
<dbReference type="SFLD" id="SFLDG00358">
    <property type="entry name" value="Main_(cytGST)"/>
    <property type="match status" value="1"/>
</dbReference>
<evidence type="ECO:0000256" key="3">
    <source>
        <dbReference type="ARBA" id="ARBA00047960"/>
    </source>
</evidence>
<evidence type="ECO:0000313" key="8">
    <source>
        <dbReference type="Proteomes" id="UP000268094"/>
    </source>
</evidence>
<dbReference type="InterPro" id="IPR036249">
    <property type="entry name" value="Thioredoxin-like_sf"/>
</dbReference>
<keyword evidence="8" id="KW-1185">Reference proteome</keyword>
<evidence type="ECO:0000259" key="6">
    <source>
        <dbReference type="PROSITE" id="PS50405"/>
    </source>
</evidence>
<dbReference type="Pfam" id="PF02798">
    <property type="entry name" value="GST_N"/>
    <property type="match status" value="1"/>
</dbReference>
<dbReference type="OrthoDB" id="9810080at2"/>
<dbReference type="InterPro" id="IPR036282">
    <property type="entry name" value="Glutathione-S-Trfase_C_sf"/>
</dbReference>
<dbReference type="InterPro" id="IPR004046">
    <property type="entry name" value="GST_C"/>
</dbReference>
<dbReference type="RefSeq" id="WP_120541587.1">
    <property type="nucleotide sequence ID" value="NZ_RAVZ01000101.1"/>
</dbReference>
<dbReference type="FunFam" id="3.40.30.10:FF:000156">
    <property type="entry name" value="Glutathione S-transferase 1"/>
    <property type="match status" value="1"/>
</dbReference>
<gene>
    <name evidence="7" type="ORF">D7V88_16445</name>
</gene>
<proteinExistence type="inferred from homology"/>
<dbReference type="InterPro" id="IPR004045">
    <property type="entry name" value="Glutathione_S-Trfase_N"/>
</dbReference>
<sequence length="206" mass="23257">MLKVHHLNESRSQRILWLLEELGLDYEIIRYQRDPKTRLAPPELKAIHPLGKSPVVEDDGRMLAESGAIIETLIRRHGKGRLGPAPEDQDAYTYWLHFAEGSAMLPLMQLLYVKRLGEAGAPLMPRIESELKNHLGYMEGVLQGREFLVGNALTGADLQNSFVLESARAFRLLGEYPNLTAYLDRLHARPAYQRAVEKGGPYAMGR</sequence>
<dbReference type="SUPFAM" id="SSF52833">
    <property type="entry name" value="Thioredoxin-like"/>
    <property type="match status" value="1"/>
</dbReference>
<accession>A0A3A8IUW6</accession>
<dbReference type="InterPro" id="IPR040079">
    <property type="entry name" value="Glutathione_S-Trfase"/>
</dbReference>
<reference evidence="8" key="1">
    <citation type="submission" date="2018-09" db="EMBL/GenBank/DDBJ databases">
        <authorList>
            <person name="Livingstone P.G."/>
            <person name="Whitworth D.E."/>
        </authorList>
    </citation>
    <scope>NUCLEOTIDE SEQUENCE [LARGE SCALE GENOMIC DNA]</scope>
    <source>
        <strain evidence="8">CA054A</strain>
    </source>
</reference>
<feature type="domain" description="GST N-terminal" evidence="5">
    <location>
        <begin position="1"/>
        <end position="81"/>
    </location>
</feature>
<evidence type="ECO:0000256" key="1">
    <source>
        <dbReference type="ARBA" id="ARBA00012452"/>
    </source>
</evidence>
<dbReference type="SFLD" id="SFLDS00019">
    <property type="entry name" value="Glutathione_Transferase_(cytos"/>
    <property type="match status" value="1"/>
</dbReference>
<dbReference type="Gene3D" id="1.20.1050.10">
    <property type="match status" value="1"/>
</dbReference>
<evidence type="ECO:0000256" key="4">
    <source>
        <dbReference type="RuleBase" id="RU003494"/>
    </source>
</evidence>
<name>A0A3A8IUW6_9BACT</name>
<dbReference type="Pfam" id="PF00043">
    <property type="entry name" value="GST_C"/>
    <property type="match status" value="1"/>
</dbReference>
<evidence type="ECO:0000259" key="5">
    <source>
        <dbReference type="PROSITE" id="PS50404"/>
    </source>
</evidence>
<comment type="catalytic activity">
    <reaction evidence="3">
        <text>RX + glutathione = an S-substituted glutathione + a halide anion + H(+)</text>
        <dbReference type="Rhea" id="RHEA:16437"/>
        <dbReference type="ChEBI" id="CHEBI:15378"/>
        <dbReference type="ChEBI" id="CHEBI:16042"/>
        <dbReference type="ChEBI" id="CHEBI:17792"/>
        <dbReference type="ChEBI" id="CHEBI:57925"/>
        <dbReference type="ChEBI" id="CHEBI:90779"/>
        <dbReference type="EC" id="2.5.1.18"/>
    </reaction>
</comment>
<comment type="similarity">
    <text evidence="4">Belongs to the GST superfamily.</text>
</comment>
<dbReference type="Gene3D" id="3.40.30.10">
    <property type="entry name" value="Glutaredoxin"/>
    <property type="match status" value="1"/>
</dbReference>
<dbReference type="SFLD" id="SFLDG01150">
    <property type="entry name" value="Main.1:_Beta-like"/>
    <property type="match status" value="1"/>
</dbReference>
<dbReference type="EMBL" id="RAVZ01000101">
    <property type="protein sequence ID" value="RKG87207.1"/>
    <property type="molecule type" value="Genomic_DNA"/>
</dbReference>
<dbReference type="PANTHER" id="PTHR44051:SF9">
    <property type="entry name" value="GLUTATHIONE S-TRANSFERASE 1"/>
    <property type="match status" value="1"/>
</dbReference>
<dbReference type="PROSITE" id="PS50404">
    <property type="entry name" value="GST_NTER"/>
    <property type="match status" value="1"/>
</dbReference>
<dbReference type="SUPFAM" id="SSF47616">
    <property type="entry name" value="GST C-terminal domain-like"/>
    <property type="match status" value="1"/>
</dbReference>
<dbReference type="CDD" id="cd03046">
    <property type="entry name" value="GST_N_GTT1_like"/>
    <property type="match status" value="1"/>
</dbReference>
<dbReference type="GO" id="GO:0005737">
    <property type="term" value="C:cytoplasm"/>
    <property type="evidence" value="ECO:0007669"/>
    <property type="project" value="UniProtKB-ARBA"/>
</dbReference>
<comment type="caution">
    <text evidence="7">The sequence shown here is derived from an EMBL/GenBank/DDBJ whole genome shotgun (WGS) entry which is preliminary data.</text>
</comment>
<dbReference type="PROSITE" id="PS50405">
    <property type="entry name" value="GST_CTER"/>
    <property type="match status" value="1"/>
</dbReference>
<protein>
    <recommendedName>
        <fullName evidence="1">glutathione transferase</fullName>
        <ecNumber evidence="1">2.5.1.18</ecNumber>
    </recommendedName>
</protein>
<dbReference type="EC" id="2.5.1.18" evidence="1"/>
<evidence type="ECO:0000313" key="7">
    <source>
        <dbReference type="EMBL" id="RKG87207.1"/>
    </source>
</evidence>